<dbReference type="EMBL" id="GGEC01023903">
    <property type="protein sequence ID" value="MBX04387.1"/>
    <property type="molecule type" value="Transcribed_RNA"/>
</dbReference>
<keyword evidence="1" id="KW-0489">Methyltransferase</keyword>
<dbReference type="GO" id="GO:0008168">
    <property type="term" value="F:methyltransferase activity"/>
    <property type="evidence" value="ECO:0007669"/>
    <property type="project" value="UniProtKB-KW"/>
</dbReference>
<name>A0A2P2KFE1_RHIMU</name>
<dbReference type="GO" id="GO:0032259">
    <property type="term" value="P:methylation"/>
    <property type="evidence" value="ECO:0007669"/>
    <property type="project" value="UniProtKB-KW"/>
</dbReference>
<proteinExistence type="predicted"/>
<sequence>MMHFARNDKPSFSIAGIMAASLIVEVADGSSNVREVWKFSIK</sequence>
<evidence type="ECO:0000313" key="1">
    <source>
        <dbReference type="EMBL" id="MBX04387.1"/>
    </source>
</evidence>
<keyword evidence="1" id="KW-0808">Transferase</keyword>
<accession>A0A2P2KFE1</accession>
<protein>
    <submittedName>
        <fullName evidence="1">Histidine protein methyltransferase 1 homolog isoform X1</fullName>
    </submittedName>
</protein>
<dbReference type="AlphaFoldDB" id="A0A2P2KFE1"/>
<organism evidence="1">
    <name type="scientific">Rhizophora mucronata</name>
    <name type="common">Asiatic mangrove</name>
    <dbReference type="NCBI Taxonomy" id="61149"/>
    <lineage>
        <taxon>Eukaryota</taxon>
        <taxon>Viridiplantae</taxon>
        <taxon>Streptophyta</taxon>
        <taxon>Embryophyta</taxon>
        <taxon>Tracheophyta</taxon>
        <taxon>Spermatophyta</taxon>
        <taxon>Magnoliopsida</taxon>
        <taxon>eudicotyledons</taxon>
        <taxon>Gunneridae</taxon>
        <taxon>Pentapetalae</taxon>
        <taxon>rosids</taxon>
        <taxon>fabids</taxon>
        <taxon>Malpighiales</taxon>
        <taxon>Rhizophoraceae</taxon>
        <taxon>Rhizophora</taxon>
    </lineage>
</organism>
<reference evidence="1" key="1">
    <citation type="submission" date="2018-02" db="EMBL/GenBank/DDBJ databases">
        <title>Rhizophora mucronata_Transcriptome.</title>
        <authorList>
            <person name="Meera S.P."/>
            <person name="Sreeshan A."/>
            <person name="Augustine A."/>
        </authorList>
    </citation>
    <scope>NUCLEOTIDE SEQUENCE</scope>
    <source>
        <tissue evidence="1">Leaf</tissue>
    </source>
</reference>